<comment type="caution">
    <text evidence="1">The sequence shown here is derived from an EMBL/GenBank/DDBJ whole genome shotgun (WGS) entry which is preliminary data.</text>
</comment>
<gene>
    <name evidence="1" type="primary">mutL_1</name>
    <name evidence="1" type="ORF">RN50_00341</name>
</gene>
<dbReference type="PATRIC" id="fig|104336.4.peg.357"/>
<sequence length="658" mass="73581">MEDLVLTASDDHVARIAHESDPVRAIVELVWNAIDAEATSVTVTLERSAMDAIDNVHVQDDGHGVTSEEVASTFGRIGGSWKALSEKSKTGKRYLHGKLGEGRLRVFALGSRVSWTSVSDNAIGMREQVTITGSRSNRDRFRWDASPSTSASTGTTVTAHNDEQRSLSALDADEVVPTLRSHFAPLLLNDTSLTISYDGSTLDPSQEIAQDTTIPFLFGADGSLTASVRVIEWRTGKHRAVYFGPDADHFPVETSGTGFDTQFTYSAYVTWDGLGLDELALLGLGDLAPDGTGELWTAARTAIRDHFNSRRRERRREQVERWKKTGIYPYKSEPSNETERAERAVFDVVSGTLVPHISKTRKEAQLTLELLRDAIRHDPDKLTTILHEVVALNDVDRDTLTKLLSETSLSAIIRSANMIANRHKFLAGLEHLLFNPDDSEEVGERDHLHKILEHELWIFGESYHLMSSERGLTQLVRTHLKLEELPTKGVTPVKRWDGTSGRVDLHLAAQYKEHDHVRHLVIELKAPSVTLTQTELNQVEGYANAVRTTPAFATDRASWDFMLIGSDYDDLVDDRIHADYRDTGQFLAPAPKAGRPQVRAFVRRWRDLIDENRRRLDFVTSALEHDPSIVEGLAYVREEYSDLLPANLVAEPNDGRTE</sequence>
<dbReference type="SUPFAM" id="SSF55874">
    <property type="entry name" value="ATPase domain of HSP90 chaperone/DNA topoisomerase II/histidine kinase"/>
    <property type="match status" value="1"/>
</dbReference>
<dbReference type="GeneID" id="94442969"/>
<organism evidence="1 2">
    <name type="scientific">Microbacterium foliorum</name>
    <dbReference type="NCBI Taxonomy" id="104336"/>
    <lineage>
        <taxon>Bacteria</taxon>
        <taxon>Bacillati</taxon>
        <taxon>Actinomycetota</taxon>
        <taxon>Actinomycetes</taxon>
        <taxon>Micrococcales</taxon>
        <taxon>Microbacteriaceae</taxon>
        <taxon>Microbacterium</taxon>
    </lineage>
</organism>
<evidence type="ECO:0000313" key="2">
    <source>
        <dbReference type="Proteomes" id="UP000033572"/>
    </source>
</evidence>
<dbReference type="KEGG" id="mfol:DXT68_01040"/>
<evidence type="ECO:0000313" key="1">
    <source>
        <dbReference type="EMBL" id="KJL26056.1"/>
    </source>
</evidence>
<dbReference type="EMBL" id="JYIU01000024">
    <property type="protein sequence ID" value="KJL26056.1"/>
    <property type="molecule type" value="Genomic_DNA"/>
</dbReference>
<name>A0A0F0L3F3_9MICO</name>
<dbReference type="RefSeq" id="WP_045252784.1">
    <property type="nucleotide sequence ID" value="NZ_CP031425.1"/>
</dbReference>
<keyword evidence="2" id="KW-1185">Reference proteome</keyword>
<proteinExistence type="predicted"/>
<reference evidence="1 2" key="1">
    <citation type="submission" date="2015-02" db="EMBL/GenBank/DDBJ databases">
        <title>Draft genome sequences of ten Microbacterium spp. with emphasis on heavy metal contaminated environments.</title>
        <authorList>
            <person name="Corretto E."/>
        </authorList>
    </citation>
    <scope>NUCLEOTIDE SEQUENCE [LARGE SCALE GENOMIC DNA]</scope>
    <source>
        <strain evidence="1 2">DSM 12966</strain>
    </source>
</reference>
<dbReference type="Pfam" id="PF13589">
    <property type="entry name" value="HATPase_c_3"/>
    <property type="match status" value="1"/>
</dbReference>
<dbReference type="InterPro" id="IPR036890">
    <property type="entry name" value="HATPase_C_sf"/>
</dbReference>
<dbReference type="AlphaFoldDB" id="A0A0F0L3F3"/>
<dbReference type="Proteomes" id="UP000033572">
    <property type="component" value="Unassembled WGS sequence"/>
</dbReference>
<protein>
    <submittedName>
        <fullName evidence="1">DNA mismatch repair protein MutL</fullName>
    </submittedName>
</protein>
<dbReference type="Gene3D" id="3.30.565.10">
    <property type="entry name" value="Histidine kinase-like ATPase, C-terminal domain"/>
    <property type="match status" value="1"/>
</dbReference>
<accession>A0A0F0L3F3</accession>